<dbReference type="Gene3D" id="1.10.565.10">
    <property type="entry name" value="Retinoid X Receptor"/>
    <property type="match status" value="1"/>
</dbReference>
<dbReference type="PANTHER" id="PTHR45680">
    <property type="entry name" value="NUCLEAR HORMONE RECEPTOR FAMILY"/>
    <property type="match status" value="1"/>
</dbReference>
<feature type="non-terminal residue" evidence="5">
    <location>
        <position position="320"/>
    </location>
</feature>
<gene>
    <name evidence="5" type="ORF">PMAYCL1PPCAC_21252</name>
</gene>
<sequence>EFFPVIRFLKKPEENTGSPSGLSHPSNATNLMWDVSDLIEHVAAIFEKPPLMRDLGIRMTSMQRMLIGLKHLWRNQNMKPEIVSSVSATICRWVWDRQMFAMSEWVTHCEEFMQLPEDQKLAVYKASCRSFYRLERYHLTASIFGRAMMQKGLDKRLVLVVTDNVAVDFLSTTFDFSYISDYDQAHIVNMHLPTMKRIFLEVAKPMIDLQVTETELVFMMGQLLWHLEGKEGISSETRAISRSFCAKISNELHDYYVYEMKLNNYAERLMRLMGIVRDLENVMDERQKVLELARILDIFKIDIHDAGSRANKDPASLSDL</sequence>
<keyword evidence="6" id="KW-1185">Reference proteome</keyword>
<dbReference type="EMBL" id="BTRK01000005">
    <property type="protein sequence ID" value="GMR51057.1"/>
    <property type="molecule type" value="Genomic_DNA"/>
</dbReference>
<evidence type="ECO:0000256" key="2">
    <source>
        <dbReference type="ARBA" id="ARBA00023163"/>
    </source>
</evidence>
<protein>
    <recommendedName>
        <fullName evidence="4">NR LBD domain-containing protein</fullName>
    </recommendedName>
</protein>
<evidence type="ECO:0000313" key="5">
    <source>
        <dbReference type="EMBL" id="GMR51057.1"/>
    </source>
</evidence>
<proteinExistence type="predicted"/>
<dbReference type="PANTHER" id="PTHR45680:SF29">
    <property type="entry name" value="NUCLEAR HORMONE RECEPTOR FAMILY"/>
    <property type="match status" value="1"/>
</dbReference>
<reference evidence="6" key="1">
    <citation type="submission" date="2022-10" db="EMBL/GenBank/DDBJ databases">
        <title>Genome assembly of Pristionchus species.</title>
        <authorList>
            <person name="Yoshida K."/>
            <person name="Sommer R.J."/>
        </authorList>
    </citation>
    <scope>NUCLEOTIDE SEQUENCE [LARGE SCALE GENOMIC DNA]</scope>
    <source>
        <strain evidence="6">RS5460</strain>
    </source>
</reference>
<name>A0AAN5I3U3_9BILA</name>
<feature type="domain" description="NR LBD" evidence="4">
    <location>
        <begin position="34"/>
        <end position="312"/>
    </location>
</feature>
<dbReference type="InterPro" id="IPR035500">
    <property type="entry name" value="NHR-like_dom_sf"/>
</dbReference>
<keyword evidence="2" id="KW-0804">Transcription</keyword>
<dbReference type="Proteomes" id="UP001328107">
    <property type="component" value="Unassembled WGS sequence"/>
</dbReference>
<dbReference type="SUPFAM" id="SSF48508">
    <property type="entry name" value="Nuclear receptor ligand-binding domain"/>
    <property type="match status" value="1"/>
</dbReference>
<dbReference type="InterPro" id="IPR000536">
    <property type="entry name" value="Nucl_hrmn_rcpt_lig-bd"/>
</dbReference>
<dbReference type="InterPro" id="IPR051152">
    <property type="entry name" value="C.elegans_Orphan_NR"/>
</dbReference>
<feature type="non-terminal residue" evidence="5">
    <location>
        <position position="1"/>
    </location>
</feature>
<comment type="caution">
    <text evidence="5">The sequence shown here is derived from an EMBL/GenBank/DDBJ whole genome shotgun (WGS) entry which is preliminary data.</text>
</comment>
<dbReference type="Pfam" id="PF00104">
    <property type="entry name" value="Hormone_recep"/>
    <property type="match status" value="1"/>
</dbReference>
<keyword evidence="1" id="KW-0805">Transcription regulation</keyword>
<dbReference type="AlphaFoldDB" id="A0AAN5I3U3"/>
<accession>A0AAN5I3U3</accession>
<organism evidence="5 6">
    <name type="scientific">Pristionchus mayeri</name>
    <dbReference type="NCBI Taxonomy" id="1317129"/>
    <lineage>
        <taxon>Eukaryota</taxon>
        <taxon>Metazoa</taxon>
        <taxon>Ecdysozoa</taxon>
        <taxon>Nematoda</taxon>
        <taxon>Chromadorea</taxon>
        <taxon>Rhabditida</taxon>
        <taxon>Rhabditina</taxon>
        <taxon>Diplogasteromorpha</taxon>
        <taxon>Diplogasteroidea</taxon>
        <taxon>Neodiplogasteridae</taxon>
        <taxon>Pristionchus</taxon>
    </lineage>
</organism>
<keyword evidence="3" id="KW-0675">Receptor</keyword>
<evidence type="ECO:0000256" key="1">
    <source>
        <dbReference type="ARBA" id="ARBA00023015"/>
    </source>
</evidence>
<dbReference type="SMART" id="SM00430">
    <property type="entry name" value="HOLI"/>
    <property type="match status" value="1"/>
</dbReference>
<evidence type="ECO:0000256" key="3">
    <source>
        <dbReference type="ARBA" id="ARBA00023170"/>
    </source>
</evidence>
<evidence type="ECO:0000313" key="6">
    <source>
        <dbReference type="Proteomes" id="UP001328107"/>
    </source>
</evidence>
<dbReference type="PROSITE" id="PS51843">
    <property type="entry name" value="NR_LBD"/>
    <property type="match status" value="1"/>
</dbReference>
<evidence type="ECO:0000259" key="4">
    <source>
        <dbReference type="PROSITE" id="PS51843"/>
    </source>
</evidence>